<dbReference type="AlphaFoldDB" id="A0A1F6D1H5"/>
<feature type="domain" description="B12-binding N-terminal" evidence="5">
    <location>
        <begin position="1"/>
        <end position="88"/>
    </location>
</feature>
<dbReference type="Pfam" id="PF02310">
    <property type="entry name" value="B12-binding"/>
    <property type="match status" value="1"/>
</dbReference>
<keyword evidence="6" id="KW-0808">Transferase</keyword>
<feature type="domain" description="B12-binding" evidence="4">
    <location>
        <begin position="88"/>
        <end position="211"/>
    </location>
</feature>
<comment type="similarity">
    <text evidence="1">Belongs to the methylamine corrinoid protein family.</text>
</comment>
<dbReference type="GO" id="GO:0046653">
    <property type="term" value="P:tetrahydrofolate metabolic process"/>
    <property type="evidence" value="ECO:0007669"/>
    <property type="project" value="TreeGrafter"/>
</dbReference>
<keyword evidence="3" id="KW-0170">Cobalt</keyword>
<dbReference type="GO" id="GO:0032259">
    <property type="term" value="P:methylation"/>
    <property type="evidence" value="ECO:0007669"/>
    <property type="project" value="UniProtKB-KW"/>
</dbReference>
<dbReference type="GO" id="GO:0008705">
    <property type="term" value="F:methionine synthase activity"/>
    <property type="evidence" value="ECO:0007669"/>
    <property type="project" value="TreeGrafter"/>
</dbReference>
<dbReference type="InterPro" id="IPR006158">
    <property type="entry name" value="Cobalamin-bd"/>
</dbReference>
<dbReference type="Pfam" id="PF02607">
    <property type="entry name" value="B12-binding_2"/>
    <property type="match status" value="1"/>
</dbReference>
<dbReference type="PANTHER" id="PTHR45833">
    <property type="entry name" value="METHIONINE SYNTHASE"/>
    <property type="match status" value="1"/>
</dbReference>
<dbReference type="PROSITE" id="PS51337">
    <property type="entry name" value="B12_BINDING_NTER"/>
    <property type="match status" value="1"/>
</dbReference>
<dbReference type="CDD" id="cd02070">
    <property type="entry name" value="corrinoid_protein_B12-BD"/>
    <property type="match status" value="1"/>
</dbReference>
<dbReference type="EMBL" id="MFKF01000084">
    <property type="protein sequence ID" value="OGG55283.1"/>
    <property type="molecule type" value="Genomic_DNA"/>
</dbReference>
<dbReference type="SUPFAM" id="SSF52242">
    <property type="entry name" value="Cobalamin (vitamin B12)-binding domain"/>
    <property type="match status" value="1"/>
</dbReference>
<evidence type="ECO:0000256" key="1">
    <source>
        <dbReference type="ARBA" id="ARBA00010854"/>
    </source>
</evidence>
<comment type="caution">
    <text evidence="6">The sequence shown here is derived from an EMBL/GenBank/DDBJ whole genome shotgun (WGS) entry which is preliminary data.</text>
</comment>
<evidence type="ECO:0000313" key="7">
    <source>
        <dbReference type="Proteomes" id="UP000178606"/>
    </source>
</evidence>
<reference evidence="6 7" key="1">
    <citation type="journal article" date="2016" name="Nat. Commun.">
        <title>Thousands of microbial genomes shed light on interconnected biogeochemical processes in an aquifer system.</title>
        <authorList>
            <person name="Anantharaman K."/>
            <person name="Brown C.T."/>
            <person name="Hug L.A."/>
            <person name="Sharon I."/>
            <person name="Castelle C.J."/>
            <person name="Probst A.J."/>
            <person name="Thomas B.C."/>
            <person name="Singh A."/>
            <person name="Wilkins M.J."/>
            <person name="Karaoz U."/>
            <person name="Brodie E.L."/>
            <person name="Williams K.H."/>
            <person name="Hubbard S.S."/>
            <person name="Banfield J.F."/>
        </authorList>
    </citation>
    <scope>NUCLEOTIDE SEQUENCE [LARGE SCALE GENOMIC DNA]</scope>
    <source>
        <strain evidence="7">RIFCSPLOWO2_12_FULL_64_10</strain>
    </source>
</reference>
<dbReference type="GO" id="GO:0005829">
    <property type="term" value="C:cytosol"/>
    <property type="evidence" value="ECO:0007669"/>
    <property type="project" value="TreeGrafter"/>
</dbReference>
<evidence type="ECO:0000259" key="5">
    <source>
        <dbReference type="PROSITE" id="PS51337"/>
    </source>
</evidence>
<dbReference type="Proteomes" id="UP000178606">
    <property type="component" value="Unassembled WGS sequence"/>
</dbReference>
<dbReference type="InterPro" id="IPR050554">
    <property type="entry name" value="Met_Synthase/Corrinoid"/>
</dbReference>
<dbReference type="GO" id="GO:0031419">
    <property type="term" value="F:cobalamin binding"/>
    <property type="evidence" value="ECO:0007669"/>
    <property type="project" value="InterPro"/>
</dbReference>
<evidence type="ECO:0000256" key="3">
    <source>
        <dbReference type="ARBA" id="ARBA00023285"/>
    </source>
</evidence>
<dbReference type="SUPFAM" id="SSF47644">
    <property type="entry name" value="Methionine synthase domain"/>
    <property type="match status" value="1"/>
</dbReference>
<proteinExistence type="inferred from homology"/>
<dbReference type="InterPro" id="IPR036724">
    <property type="entry name" value="Cobalamin-bd_sf"/>
</dbReference>
<gene>
    <name evidence="6" type="ORF">A3F84_08695</name>
</gene>
<keyword evidence="2" id="KW-0479">Metal-binding</keyword>
<dbReference type="Gene3D" id="1.10.1240.10">
    <property type="entry name" value="Methionine synthase domain"/>
    <property type="match status" value="1"/>
</dbReference>
<name>A0A1F6D1H5_HANXR</name>
<dbReference type="PROSITE" id="PS51332">
    <property type="entry name" value="B12_BINDING"/>
    <property type="match status" value="1"/>
</dbReference>
<evidence type="ECO:0000313" key="6">
    <source>
        <dbReference type="EMBL" id="OGG55283.1"/>
    </source>
</evidence>
<protein>
    <submittedName>
        <fullName evidence="6">Methyltransferase</fullName>
    </submittedName>
</protein>
<sequence>MADLNVIAENLINGQAPKVKELVQKAVDEKVPVVDILHQGLIKGMSVVGERFKNNEFYVPEVLIAARAMKAGMEILRPLLAEAKVEPLGRAAIGTVKGDLHDIGKNLVAMMLEGAGFEIIDLGIDVSPEKFIEAVRERRAQIICMSALLTTTMPSMKTTIEAVKEAGLREKVKVLIGGAPVTQAYAKEIGADGYAPDAASAADRAKELIAA</sequence>
<dbReference type="GO" id="GO:0050667">
    <property type="term" value="P:homocysteine metabolic process"/>
    <property type="evidence" value="ECO:0007669"/>
    <property type="project" value="TreeGrafter"/>
</dbReference>
<dbReference type="Gene3D" id="3.40.50.280">
    <property type="entry name" value="Cobalamin-binding domain"/>
    <property type="match status" value="1"/>
</dbReference>
<accession>A0A1F6D1H5</accession>
<dbReference type="FunFam" id="3.40.50.280:FF:000003">
    <property type="entry name" value="Dimethylamine methyltransferase corrinoid protein"/>
    <property type="match status" value="1"/>
</dbReference>
<dbReference type="InterPro" id="IPR003759">
    <property type="entry name" value="Cbl-bd_cap"/>
</dbReference>
<keyword evidence="6" id="KW-0489">Methyltransferase</keyword>
<organism evidence="6 7">
    <name type="scientific">Handelsmanbacteria sp. (strain RIFCSPLOWO2_12_FULL_64_10)</name>
    <dbReference type="NCBI Taxonomy" id="1817868"/>
    <lineage>
        <taxon>Bacteria</taxon>
        <taxon>Candidatus Handelsmaniibacteriota</taxon>
    </lineage>
</organism>
<dbReference type="InterPro" id="IPR036594">
    <property type="entry name" value="Meth_synthase_dom"/>
</dbReference>
<evidence type="ECO:0000256" key="2">
    <source>
        <dbReference type="ARBA" id="ARBA00022723"/>
    </source>
</evidence>
<evidence type="ECO:0000259" key="4">
    <source>
        <dbReference type="PROSITE" id="PS51332"/>
    </source>
</evidence>
<dbReference type="GO" id="GO:0046872">
    <property type="term" value="F:metal ion binding"/>
    <property type="evidence" value="ECO:0007669"/>
    <property type="project" value="UniProtKB-KW"/>
</dbReference>
<dbReference type="PANTHER" id="PTHR45833:SF1">
    <property type="entry name" value="METHIONINE SYNTHASE"/>
    <property type="match status" value="1"/>
</dbReference>
<dbReference type="SMART" id="SM01018">
    <property type="entry name" value="B12-binding_2"/>
    <property type="match status" value="1"/>
</dbReference>